<evidence type="ECO:0000313" key="3">
    <source>
        <dbReference type="EMBL" id="TDO37381.1"/>
    </source>
</evidence>
<dbReference type="GO" id="GO:0031956">
    <property type="term" value="F:medium-chain fatty acid-CoA ligase activity"/>
    <property type="evidence" value="ECO:0007669"/>
    <property type="project" value="TreeGrafter"/>
</dbReference>
<protein>
    <submittedName>
        <fullName evidence="3">Acyl-CoA synthetase (AMP-forming)/AMP-acid ligase II</fullName>
    </submittedName>
</protein>
<dbReference type="Proteomes" id="UP000294901">
    <property type="component" value="Unassembled WGS sequence"/>
</dbReference>
<dbReference type="InterPro" id="IPR000873">
    <property type="entry name" value="AMP-dep_synth/lig_dom"/>
</dbReference>
<dbReference type="RefSeq" id="WP_166661090.1">
    <property type="nucleotide sequence ID" value="NZ_BOMD01000055.1"/>
</dbReference>
<feature type="domain" description="AMP-dependent synthetase/ligase" evidence="2">
    <location>
        <begin position="17"/>
        <end position="390"/>
    </location>
</feature>
<comment type="caution">
    <text evidence="3">The sequence shown here is derived from an EMBL/GenBank/DDBJ whole genome shotgun (WGS) entry which is preliminary data.</text>
</comment>
<evidence type="ECO:0000256" key="1">
    <source>
        <dbReference type="SAM" id="MobiDB-lite"/>
    </source>
</evidence>
<sequence length="602" mass="62704">MTGVTGRPETLVDVLTRRAEDDPAAVVATFLGAGSITAGELLGGAERIARQLSSPRLGLGPQAPVLTCLRPGAALAQVVAGVARAGRVEVPVALDTPGGRPFGTNALVTNTLVTSEGRRQHGGGTRDTNVFDTPGGGARTGGEPRAAIALLGTAALAANPSLATLAEVVYTVDDGGGPGTLDDLPQGPLPRLPEPGDPALVLSTSGTTGRPKGVLLPHFAGVRHARRVSDSLRYGPDDVLYNAFPWNHVNIRHTGLLAALVSGARLLAVPRFSASAFWTICRDEGVTAFNFMGAVAAILLRTANDDGGHRVTRAYGGPAPRRLVEQFRSRFGVQLIEAYACTELGDVTSNRIGDVTPGTAGKPLPEYEVTLRDADGRPVPPGEVGGITVRPRHRHISTLGYAGVPGKPPEWITTGDLGRFDEGGRLVFCGRHSDVVRRRGENISAWDVESAVAAMPGVREAAAVGVSSEFTEEDLLVAVAPAAGATPGQTHAAGRTPDQTHAAGATPEETRAAGATPVRTHPPEAAPDHTHAAGLTPERVHAWCRENLPRHAWPRYITVLESLPRNGSGKVSKPALRDPAVVAAAADLEHLRRTASTGKDPQ</sequence>
<dbReference type="GO" id="GO:0006631">
    <property type="term" value="P:fatty acid metabolic process"/>
    <property type="evidence" value="ECO:0007669"/>
    <property type="project" value="TreeGrafter"/>
</dbReference>
<feature type="region of interest" description="Disordered" evidence="1">
    <location>
        <begin position="485"/>
        <end position="534"/>
    </location>
</feature>
<dbReference type="Pfam" id="PF00501">
    <property type="entry name" value="AMP-binding"/>
    <property type="match status" value="1"/>
</dbReference>
<dbReference type="InterPro" id="IPR045851">
    <property type="entry name" value="AMP-bd_C_sf"/>
</dbReference>
<feature type="region of interest" description="Disordered" evidence="1">
    <location>
        <begin position="116"/>
        <end position="135"/>
    </location>
</feature>
<evidence type="ECO:0000259" key="2">
    <source>
        <dbReference type="Pfam" id="PF00501"/>
    </source>
</evidence>
<dbReference type="PANTHER" id="PTHR43201">
    <property type="entry name" value="ACYL-COA SYNTHETASE"/>
    <property type="match status" value="1"/>
</dbReference>
<reference evidence="3 4" key="1">
    <citation type="submission" date="2019-03" db="EMBL/GenBank/DDBJ databases">
        <title>Sequencing the genomes of 1000 actinobacteria strains.</title>
        <authorList>
            <person name="Klenk H.-P."/>
        </authorList>
    </citation>
    <scope>NUCLEOTIDE SEQUENCE [LARGE SCALE GENOMIC DNA]</scope>
    <source>
        <strain evidence="3 4">DSM 43805</strain>
    </source>
</reference>
<dbReference type="PANTHER" id="PTHR43201:SF32">
    <property type="entry name" value="2-SUCCINYLBENZOATE--COA LIGASE, CHLOROPLASTIC_PEROXISOMAL"/>
    <property type="match status" value="1"/>
</dbReference>
<keyword evidence="4" id="KW-1185">Reference proteome</keyword>
<dbReference type="SUPFAM" id="SSF56801">
    <property type="entry name" value="Acetyl-CoA synthetase-like"/>
    <property type="match status" value="1"/>
</dbReference>
<dbReference type="Gene3D" id="3.30.300.30">
    <property type="match status" value="1"/>
</dbReference>
<dbReference type="Gene3D" id="3.40.50.12780">
    <property type="entry name" value="N-terminal domain of ligase-like"/>
    <property type="match status" value="1"/>
</dbReference>
<accession>A0A4R6JPS3</accession>
<dbReference type="AlphaFoldDB" id="A0A4R6JPS3"/>
<dbReference type="EMBL" id="SNWR01000001">
    <property type="protein sequence ID" value="TDO37381.1"/>
    <property type="molecule type" value="Genomic_DNA"/>
</dbReference>
<dbReference type="InterPro" id="IPR042099">
    <property type="entry name" value="ANL_N_sf"/>
</dbReference>
<gene>
    <name evidence="3" type="ORF">C8E87_0997</name>
</gene>
<keyword evidence="3" id="KW-0436">Ligase</keyword>
<proteinExistence type="predicted"/>
<evidence type="ECO:0000313" key="4">
    <source>
        <dbReference type="Proteomes" id="UP000294901"/>
    </source>
</evidence>
<organism evidence="3 4">
    <name type="scientific">Paractinoplanes brasiliensis</name>
    <dbReference type="NCBI Taxonomy" id="52695"/>
    <lineage>
        <taxon>Bacteria</taxon>
        <taxon>Bacillati</taxon>
        <taxon>Actinomycetota</taxon>
        <taxon>Actinomycetes</taxon>
        <taxon>Micromonosporales</taxon>
        <taxon>Micromonosporaceae</taxon>
        <taxon>Paractinoplanes</taxon>
    </lineage>
</organism>
<name>A0A4R6JPS3_9ACTN</name>